<name>A0A822ZI06_NELNU</name>
<dbReference type="AlphaFoldDB" id="A0A822ZI06"/>
<gene>
    <name evidence="2" type="ORF">HUJ06_015641</name>
</gene>
<evidence type="ECO:0000313" key="3">
    <source>
        <dbReference type="Proteomes" id="UP000607653"/>
    </source>
</evidence>
<feature type="transmembrane region" description="Helical" evidence="1">
    <location>
        <begin position="18"/>
        <end position="35"/>
    </location>
</feature>
<sequence length="88" mass="10069">MSTSAYQLPVIPTNFSRLQIFLNQFLIVLLLEFLVKRPNCRLREQFLKVAEVSATEEFLATFEDFTSQALNATDNTLSDSCYRIGAEE</sequence>
<proteinExistence type="predicted"/>
<keyword evidence="1" id="KW-0472">Membrane</keyword>
<protein>
    <submittedName>
        <fullName evidence="2">Uncharacterized protein</fullName>
    </submittedName>
</protein>
<evidence type="ECO:0000313" key="2">
    <source>
        <dbReference type="EMBL" id="DAD41318.1"/>
    </source>
</evidence>
<dbReference type="EMBL" id="DUZY01000005">
    <property type="protein sequence ID" value="DAD41318.1"/>
    <property type="molecule type" value="Genomic_DNA"/>
</dbReference>
<dbReference type="Proteomes" id="UP000607653">
    <property type="component" value="Unassembled WGS sequence"/>
</dbReference>
<keyword evidence="1" id="KW-0812">Transmembrane</keyword>
<comment type="caution">
    <text evidence="2">The sequence shown here is derived from an EMBL/GenBank/DDBJ whole genome shotgun (WGS) entry which is preliminary data.</text>
</comment>
<accession>A0A822ZI06</accession>
<reference evidence="2 3" key="1">
    <citation type="journal article" date="2020" name="Mol. Biol. Evol.">
        <title>Distinct Expression and Methylation Patterns for Genes with Different Fates following a Single Whole-Genome Duplication in Flowering Plants.</title>
        <authorList>
            <person name="Shi T."/>
            <person name="Rahmani R.S."/>
            <person name="Gugger P.F."/>
            <person name="Wang M."/>
            <person name="Li H."/>
            <person name="Zhang Y."/>
            <person name="Li Z."/>
            <person name="Wang Q."/>
            <person name="Van de Peer Y."/>
            <person name="Marchal K."/>
            <person name="Chen J."/>
        </authorList>
    </citation>
    <scope>NUCLEOTIDE SEQUENCE [LARGE SCALE GENOMIC DNA]</scope>
    <source>
        <tissue evidence="2">Leaf</tissue>
    </source>
</reference>
<organism evidence="2 3">
    <name type="scientific">Nelumbo nucifera</name>
    <name type="common">Sacred lotus</name>
    <dbReference type="NCBI Taxonomy" id="4432"/>
    <lineage>
        <taxon>Eukaryota</taxon>
        <taxon>Viridiplantae</taxon>
        <taxon>Streptophyta</taxon>
        <taxon>Embryophyta</taxon>
        <taxon>Tracheophyta</taxon>
        <taxon>Spermatophyta</taxon>
        <taxon>Magnoliopsida</taxon>
        <taxon>Proteales</taxon>
        <taxon>Nelumbonaceae</taxon>
        <taxon>Nelumbo</taxon>
    </lineage>
</organism>
<evidence type="ECO:0000256" key="1">
    <source>
        <dbReference type="SAM" id="Phobius"/>
    </source>
</evidence>
<keyword evidence="1" id="KW-1133">Transmembrane helix</keyword>
<keyword evidence="3" id="KW-1185">Reference proteome</keyword>